<evidence type="ECO:0000256" key="1">
    <source>
        <dbReference type="ARBA" id="ARBA00001974"/>
    </source>
</evidence>
<dbReference type="Gene3D" id="3.50.50.60">
    <property type="entry name" value="FAD/NAD(P)-binding domain"/>
    <property type="match status" value="1"/>
</dbReference>
<feature type="domain" description="Glucose-methanol-choline oxidoreductase N-terminal" evidence="5">
    <location>
        <begin position="86"/>
        <end position="109"/>
    </location>
</feature>
<dbReference type="SUPFAM" id="SSF54373">
    <property type="entry name" value="FAD-linked reductases, C-terminal domain"/>
    <property type="match status" value="1"/>
</dbReference>
<accession>A0A8H6XF87</accession>
<comment type="cofactor">
    <cofactor evidence="1 3">
        <name>FAD</name>
        <dbReference type="ChEBI" id="CHEBI:57692"/>
    </cofactor>
</comment>
<evidence type="ECO:0000256" key="2">
    <source>
        <dbReference type="ARBA" id="ARBA00010790"/>
    </source>
</evidence>
<protein>
    <submittedName>
        <fullName evidence="7">GMC oxidoreductase</fullName>
    </submittedName>
</protein>
<keyword evidence="4" id="KW-0285">Flavoprotein</keyword>
<dbReference type="InterPro" id="IPR036188">
    <property type="entry name" value="FAD/NAD-bd_sf"/>
</dbReference>
<dbReference type="InterPro" id="IPR012132">
    <property type="entry name" value="GMC_OxRdtase"/>
</dbReference>
<dbReference type="PANTHER" id="PTHR11552">
    <property type="entry name" value="GLUCOSE-METHANOL-CHOLINE GMC OXIDOREDUCTASE"/>
    <property type="match status" value="1"/>
</dbReference>
<sequence length="616" mass="66957">MSTAEFDIIFAGGGTSGCLIAGRLATADPSLRILVLEAGEHMRGLVAHIQPARYLSHLAPTSTTATFHVSKPSQNLGGRSLVTPSARCVGGGSSINFAMYTRAAASDYDDWETVYGNSGWGSKDLIPLLKKTETYQVKPGESTHGYSGPLKVSYGGAFTNIGQQFLDVAARYDTARGTTNDPNGLFSCNEYGRWQKWIDAETGTRSDVPHNFIYNQSHNQNLKVLSGCRVKRVIFENTRAVGVEYVNDTVLNPDADQTVHTARASRLVVVSAGAFGSPTILERSGIGGLDILRAHGVQPLVDLPGVGRNYRDHNGCFVPYLASEEAETLDAFIRGEKAEEERLVAQWKSTGSGMLAHNGLDAGGKLRPNAQELKELGPEFEARWNSYFKNAPDKPVIWVGPLTLFVGDPTVAPPRKYYSVGYFTEYPVSRGQVHISSGGDANAPPDFDCGFLNDPADLATLKWGYKKSRELARRLPVYRGEFLAGHPMFADKSAARCRDEGIPVDVSAADIQYTEEDDAAIEAYTRKFVQTTWHSLGTCAMKPRSEMGVVDERLNVYGVQALKVTDVSSFSPFWWLYTLFQISIAPANVGANTCSTALVIGEKAALLIAEELGISL</sequence>
<dbReference type="PROSITE" id="PS00623">
    <property type="entry name" value="GMC_OXRED_1"/>
    <property type="match status" value="1"/>
</dbReference>
<keyword evidence="8" id="KW-1185">Reference proteome</keyword>
<reference evidence="7" key="1">
    <citation type="submission" date="2020-05" db="EMBL/GenBank/DDBJ databases">
        <title>Mycena genomes resolve the evolution of fungal bioluminescence.</title>
        <authorList>
            <person name="Tsai I.J."/>
        </authorList>
    </citation>
    <scope>NUCLEOTIDE SEQUENCE</scope>
    <source>
        <strain evidence="7">CCC161011</strain>
    </source>
</reference>
<gene>
    <name evidence="7" type="ORF">MVEN_01918400</name>
</gene>
<dbReference type="PROSITE" id="PS00624">
    <property type="entry name" value="GMC_OXRED_2"/>
    <property type="match status" value="1"/>
</dbReference>
<dbReference type="Proteomes" id="UP000620124">
    <property type="component" value="Unassembled WGS sequence"/>
</dbReference>
<dbReference type="PANTHER" id="PTHR11552:SF78">
    <property type="entry name" value="GLUCOSE-METHANOL-CHOLINE OXIDOREDUCTASE N-TERMINAL DOMAIN-CONTAINING PROTEIN"/>
    <property type="match status" value="1"/>
</dbReference>
<dbReference type="GO" id="GO:0016614">
    <property type="term" value="F:oxidoreductase activity, acting on CH-OH group of donors"/>
    <property type="evidence" value="ECO:0007669"/>
    <property type="project" value="InterPro"/>
</dbReference>
<feature type="domain" description="Glucose-methanol-choline oxidoreductase N-terminal" evidence="6">
    <location>
        <begin position="273"/>
        <end position="287"/>
    </location>
</feature>
<feature type="binding site" evidence="3">
    <location>
        <position position="230"/>
    </location>
    <ligand>
        <name>FAD</name>
        <dbReference type="ChEBI" id="CHEBI:57692"/>
    </ligand>
</feature>
<feature type="binding site" evidence="3">
    <location>
        <begin position="15"/>
        <end position="16"/>
    </location>
    <ligand>
        <name>FAD</name>
        <dbReference type="ChEBI" id="CHEBI:57692"/>
    </ligand>
</feature>
<evidence type="ECO:0000259" key="6">
    <source>
        <dbReference type="PROSITE" id="PS00624"/>
    </source>
</evidence>
<dbReference type="OrthoDB" id="269227at2759"/>
<dbReference type="SUPFAM" id="SSF51905">
    <property type="entry name" value="FAD/NAD(P)-binding domain"/>
    <property type="match status" value="1"/>
</dbReference>
<organism evidence="7 8">
    <name type="scientific">Mycena venus</name>
    <dbReference type="NCBI Taxonomy" id="2733690"/>
    <lineage>
        <taxon>Eukaryota</taxon>
        <taxon>Fungi</taxon>
        <taxon>Dikarya</taxon>
        <taxon>Basidiomycota</taxon>
        <taxon>Agaricomycotina</taxon>
        <taxon>Agaricomycetes</taxon>
        <taxon>Agaricomycetidae</taxon>
        <taxon>Agaricales</taxon>
        <taxon>Marasmiineae</taxon>
        <taxon>Mycenaceae</taxon>
        <taxon>Mycena</taxon>
    </lineage>
</organism>
<evidence type="ECO:0000256" key="4">
    <source>
        <dbReference type="RuleBase" id="RU003968"/>
    </source>
</evidence>
<dbReference type="EMBL" id="JACAZI010000019">
    <property type="protein sequence ID" value="KAF7340007.1"/>
    <property type="molecule type" value="Genomic_DNA"/>
</dbReference>
<dbReference type="InterPro" id="IPR007867">
    <property type="entry name" value="GMC_OxRtase_C"/>
</dbReference>
<dbReference type="PIRSF" id="PIRSF000137">
    <property type="entry name" value="Alcohol_oxidase"/>
    <property type="match status" value="1"/>
</dbReference>
<evidence type="ECO:0000313" key="8">
    <source>
        <dbReference type="Proteomes" id="UP000620124"/>
    </source>
</evidence>
<evidence type="ECO:0000313" key="7">
    <source>
        <dbReference type="EMBL" id="KAF7340007.1"/>
    </source>
</evidence>
<dbReference type="GO" id="GO:0050660">
    <property type="term" value="F:flavin adenine dinucleotide binding"/>
    <property type="evidence" value="ECO:0007669"/>
    <property type="project" value="InterPro"/>
</dbReference>
<name>A0A8H6XF87_9AGAR</name>
<evidence type="ECO:0000259" key="5">
    <source>
        <dbReference type="PROSITE" id="PS00623"/>
    </source>
</evidence>
<keyword evidence="3 4" id="KW-0274">FAD</keyword>
<dbReference type="Gene3D" id="3.30.560.10">
    <property type="entry name" value="Glucose Oxidase, domain 3"/>
    <property type="match status" value="1"/>
</dbReference>
<proteinExistence type="inferred from homology"/>
<comment type="similarity">
    <text evidence="2 4">Belongs to the GMC oxidoreductase family.</text>
</comment>
<dbReference type="Pfam" id="PF00732">
    <property type="entry name" value="GMC_oxred_N"/>
    <property type="match status" value="1"/>
</dbReference>
<dbReference type="Pfam" id="PF05199">
    <property type="entry name" value="GMC_oxred_C"/>
    <property type="match status" value="1"/>
</dbReference>
<feature type="binding site" evidence="3">
    <location>
        <begin position="533"/>
        <end position="534"/>
    </location>
    <ligand>
        <name>FAD</name>
        <dbReference type="ChEBI" id="CHEBI:57692"/>
    </ligand>
</feature>
<evidence type="ECO:0000256" key="3">
    <source>
        <dbReference type="PIRSR" id="PIRSR000137-2"/>
    </source>
</evidence>
<comment type="caution">
    <text evidence="7">The sequence shown here is derived from an EMBL/GenBank/DDBJ whole genome shotgun (WGS) entry which is preliminary data.</text>
</comment>
<dbReference type="AlphaFoldDB" id="A0A8H6XF87"/>
<dbReference type="InterPro" id="IPR000172">
    <property type="entry name" value="GMC_OxRdtase_N"/>
</dbReference>